<proteinExistence type="inferred from homology"/>
<keyword evidence="2" id="KW-0479">Metal-binding</keyword>
<dbReference type="GO" id="GO:0016705">
    <property type="term" value="F:oxidoreductase activity, acting on paired donors, with incorporation or reduction of molecular oxygen"/>
    <property type="evidence" value="ECO:0007669"/>
    <property type="project" value="InterPro"/>
</dbReference>
<sequence length="161" mass="18269">MELGRSHRQKLVKLLHSFTETESFDIHKSCRKYWTEDLDNVKWRGRTVEQGYLDRLPYSRATVEKNFRLHPVGSFLFHKSIKDTIEPLTSSSPAVPVGGICPAANLGMLLVLLNLAHIIRTCKARFDDVDVQESIGVRLRKPNPLTLQVSPSLVHEGVYCS</sequence>
<evidence type="ECO:0000256" key="1">
    <source>
        <dbReference type="ARBA" id="ARBA00010617"/>
    </source>
</evidence>
<evidence type="ECO:0000256" key="3">
    <source>
        <dbReference type="ARBA" id="ARBA00023002"/>
    </source>
</evidence>
<protein>
    <submittedName>
        <fullName evidence="5">Uncharacterized protein</fullName>
    </submittedName>
</protein>
<dbReference type="GO" id="GO:0005506">
    <property type="term" value="F:iron ion binding"/>
    <property type="evidence" value="ECO:0007669"/>
    <property type="project" value="InterPro"/>
</dbReference>
<evidence type="ECO:0000256" key="4">
    <source>
        <dbReference type="ARBA" id="ARBA00023004"/>
    </source>
</evidence>
<dbReference type="SUPFAM" id="SSF48264">
    <property type="entry name" value="Cytochrome P450"/>
    <property type="match status" value="1"/>
</dbReference>
<gene>
    <name evidence="5" type="ORF">MARPO_0066s0065</name>
</gene>
<dbReference type="PANTHER" id="PTHR47944:SF16">
    <property type="entry name" value="CYTOCHROME P450 FAMILY 1 SUBFAMILY A POLYPEPTIDE 1"/>
    <property type="match status" value="1"/>
</dbReference>
<dbReference type="AlphaFoldDB" id="A0A2R6WQH9"/>
<dbReference type="PANTHER" id="PTHR47944">
    <property type="entry name" value="CYTOCHROME P450 98A9"/>
    <property type="match status" value="1"/>
</dbReference>
<dbReference type="Gramene" id="Mp4g00770.1">
    <property type="protein sequence ID" value="Mp4g00770.1.cds"/>
    <property type="gene ID" value="Mp4g00770"/>
</dbReference>
<comment type="similarity">
    <text evidence="1">Belongs to the cytochrome P450 family.</text>
</comment>
<dbReference type="GO" id="GO:0004497">
    <property type="term" value="F:monooxygenase activity"/>
    <property type="evidence" value="ECO:0007669"/>
    <property type="project" value="InterPro"/>
</dbReference>
<dbReference type="EMBL" id="KZ772738">
    <property type="protein sequence ID" value="PTQ36108.1"/>
    <property type="molecule type" value="Genomic_DNA"/>
</dbReference>
<organism evidence="5 6">
    <name type="scientific">Marchantia polymorpha</name>
    <name type="common">Common liverwort</name>
    <name type="synonym">Marchantia aquatica</name>
    <dbReference type="NCBI Taxonomy" id="3197"/>
    <lineage>
        <taxon>Eukaryota</taxon>
        <taxon>Viridiplantae</taxon>
        <taxon>Streptophyta</taxon>
        <taxon>Embryophyta</taxon>
        <taxon>Marchantiophyta</taxon>
        <taxon>Marchantiopsida</taxon>
        <taxon>Marchantiidae</taxon>
        <taxon>Marchantiales</taxon>
        <taxon>Marchantiaceae</taxon>
        <taxon>Marchantia</taxon>
    </lineage>
</organism>
<evidence type="ECO:0000313" key="6">
    <source>
        <dbReference type="Proteomes" id="UP000244005"/>
    </source>
</evidence>
<dbReference type="InterPro" id="IPR036396">
    <property type="entry name" value="Cyt_P450_sf"/>
</dbReference>
<keyword evidence="6" id="KW-1185">Reference proteome</keyword>
<dbReference type="Proteomes" id="UP000244005">
    <property type="component" value="Unassembled WGS sequence"/>
</dbReference>
<accession>A0A2R6WQH9</accession>
<evidence type="ECO:0000313" key="5">
    <source>
        <dbReference type="EMBL" id="PTQ36108.1"/>
    </source>
</evidence>
<reference evidence="6" key="1">
    <citation type="journal article" date="2017" name="Cell">
        <title>Insights into land plant evolution garnered from the Marchantia polymorpha genome.</title>
        <authorList>
            <person name="Bowman J.L."/>
            <person name="Kohchi T."/>
            <person name="Yamato K.T."/>
            <person name="Jenkins J."/>
            <person name="Shu S."/>
            <person name="Ishizaki K."/>
            <person name="Yamaoka S."/>
            <person name="Nishihama R."/>
            <person name="Nakamura Y."/>
            <person name="Berger F."/>
            <person name="Adam C."/>
            <person name="Aki S.S."/>
            <person name="Althoff F."/>
            <person name="Araki T."/>
            <person name="Arteaga-Vazquez M.A."/>
            <person name="Balasubrmanian S."/>
            <person name="Barry K."/>
            <person name="Bauer D."/>
            <person name="Boehm C.R."/>
            <person name="Briginshaw L."/>
            <person name="Caballero-Perez J."/>
            <person name="Catarino B."/>
            <person name="Chen F."/>
            <person name="Chiyoda S."/>
            <person name="Chovatia M."/>
            <person name="Davies K.M."/>
            <person name="Delmans M."/>
            <person name="Demura T."/>
            <person name="Dierschke T."/>
            <person name="Dolan L."/>
            <person name="Dorantes-Acosta A.E."/>
            <person name="Eklund D.M."/>
            <person name="Florent S.N."/>
            <person name="Flores-Sandoval E."/>
            <person name="Fujiyama A."/>
            <person name="Fukuzawa H."/>
            <person name="Galik B."/>
            <person name="Grimanelli D."/>
            <person name="Grimwood J."/>
            <person name="Grossniklaus U."/>
            <person name="Hamada T."/>
            <person name="Haseloff J."/>
            <person name="Hetherington A.J."/>
            <person name="Higo A."/>
            <person name="Hirakawa Y."/>
            <person name="Hundley H.N."/>
            <person name="Ikeda Y."/>
            <person name="Inoue K."/>
            <person name="Inoue S.I."/>
            <person name="Ishida S."/>
            <person name="Jia Q."/>
            <person name="Kakita M."/>
            <person name="Kanazawa T."/>
            <person name="Kawai Y."/>
            <person name="Kawashima T."/>
            <person name="Kennedy M."/>
            <person name="Kinose K."/>
            <person name="Kinoshita T."/>
            <person name="Kohara Y."/>
            <person name="Koide E."/>
            <person name="Komatsu K."/>
            <person name="Kopischke S."/>
            <person name="Kubo M."/>
            <person name="Kyozuka J."/>
            <person name="Lagercrantz U."/>
            <person name="Lin S.S."/>
            <person name="Lindquist E."/>
            <person name="Lipzen A.M."/>
            <person name="Lu C.W."/>
            <person name="De Luna E."/>
            <person name="Martienssen R.A."/>
            <person name="Minamino N."/>
            <person name="Mizutani M."/>
            <person name="Mizutani M."/>
            <person name="Mochizuki N."/>
            <person name="Monte I."/>
            <person name="Mosher R."/>
            <person name="Nagasaki H."/>
            <person name="Nakagami H."/>
            <person name="Naramoto S."/>
            <person name="Nishitani K."/>
            <person name="Ohtani M."/>
            <person name="Okamoto T."/>
            <person name="Okumura M."/>
            <person name="Phillips J."/>
            <person name="Pollak B."/>
            <person name="Reinders A."/>
            <person name="Rovekamp M."/>
            <person name="Sano R."/>
            <person name="Sawa S."/>
            <person name="Schmid M.W."/>
            <person name="Shirakawa M."/>
            <person name="Solano R."/>
            <person name="Spunde A."/>
            <person name="Suetsugu N."/>
            <person name="Sugano S."/>
            <person name="Sugiyama A."/>
            <person name="Sun R."/>
            <person name="Suzuki Y."/>
            <person name="Takenaka M."/>
            <person name="Takezawa D."/>
            <person name="Tomogane H."/>
            <person name="Tsuzuki M."/>
            <person name="Ueda T."/>
            <person name="Umeda M."/>
            <person name="Ward J.M."/>
            <person name="Watanabe Y."/>
            <person name="Yazaki K."/>
            <person name="Yokoyama R."/>
            <person name="Yoshitake Y."/>
            <person name="Yotsui I."/>
            <person name="Zachgo S."/>
            <person name="Schmutz J."/>
        </authorList>
    </citation>
    <scope>NUCLEOTIDE SEQUENCE [LARGE SCALE GENOMIC DNA]</scope>
    <source>
        <strain evidence="6">Tak-1</strain>
    </source>
</reference>
<name>A0A2R6WQH9_MARPO</name>
<keyword evidence="3" id="KW-0560">Oxidoreductase</keyword>
<keyword evidence="4" id="KW-0408">Iron</keyword>
<dbReference type="GO" id="GO:0020037">
    <property type="term" value="F:heme binding"/>
    <property type="evidence" value="ECO:0007669"/>
    <property type="project" value="InterPro"/>
</dbReference>
<evidence type="ECO:0000256" key="2">
    <source>
        <dbReference type="ARBA" id="ARBA00022723"/>
    </source>
</evidence>